<reference evidence="9 10" key="1">
    <citation type="submission" date="2023-11" db="EMBL/GenBank/DDBJ databases">
        <title>Novel species in genus Nocardioides.</title>
        <authorList>
            <person name="Zhou H."/>
        </authorList>
    </citation>
    <scope>NUCLEOTIDE SEQUENCE [LARGE SCALE GENOMIC DNA]</scope>
    <source>
        <strain evidence="9 10">S-58</strain>
    </source>
</reference>
<feature type="transmembrane region" description="Helical" evidence="7">
    <location>
        <begin position="7"/>
        <end position="29"/>
    </location>
</feature>
<dbReference type="EMBL" id="JAXQPW010000002">
    <property type="protein sequence ID" value="MDZ5661721.1"/>
    <property type="molecule type" value="Genomic_DNA"/>
</dbReference>
<comment type="subcellular location">
    <subcellularLocation>
        <location evidence="1 7">Cell membrane</location>
        <topology evidence="1 7">Multi-pass membrane protein</topology>
    </subcellularLocation>
</comment>
<dbReference type="PROSITE" id="PS50928">
    <property type="entry name" value="ABC_TM1"/>
    <property type="match status" value="1"/>
</dbReference>
<keyword evidence="5 7" id="KW-1133">Transmembrane helix</keyword>
<evidence type="ECO:0000259" key="8">
    <source>
        <dbReference type="PROSITE" id="PS50928"/>
    </source>
</evidence>
<evidence type="ECO:0000256" key="7">
    <source>
        <dbReference type="RuleBase" id="RU363032"/>
    </source>
</evidence>
<feature type="transmembrane region" description="Helical" evidence="7">
    <location>
        <begin position="64"/>
        <end position="88"/>
    </location>
</feature>
<sequence>MSRWVRFLVVAVVCAVMLFPLYCMLVVAFTPRDALFDSGAQLWPDAFTTENFTRLFDRFPVGTWFLNSVMVAGITTALSVTVNLLAGYALAKLRFLGRDAVFVLIISTMMIPAQAIMFPQFRTVIDLGLFGTFWAVILPSAATAFGIFLARQFLLAIPDELIEAATMDGAGQVRIFLRIVLPLCKPLIAVLVLLAFMAQWNDFLWPLIALKDPALYTLPVSLRFLQGQYDADYGGLMAAALITCLPLVLLFVLLQRYFVQGLARTGIK</sequence>
<comment type="caution">
    <text evidence="9">The sequence shown here is derived from an EMBL/GenBank/DDBJ whole genome shotgun (WGS) entry which is preliminary data.</text>
</comment>
<gene>
    <name evidence="9" type="ORF">SFC79_08105</name>
</gene>
<feature type="transmembrane region" description="Helical" evidence="7">
    <location>
        <begin position="233"/>
        <end position="254"/>
    </location>
</feature>
<organism evidence="9 10">
    <name type="scientific">Nocardioides renjunii</name>
    <dbReference type="NCBI Taxonomy" id="3095075"/>
    <lineage>
        <taxon>Bacteria</taxon>
        <taxon>Bacillati</taxon>
        <taxon>Actinomycetota</taxon>
        <taxon>Actinomycetes</taxon>
        <taxon>Propionibacteriales</taxon>
        <taxon>Nocardioidaceae</taxon>
        <taxon>Nocardioides</taxon>
    </lineage>
</organism>
<feature type="transmembrane region" description="Helical" evidence="7">
    <location>
        <begin position="175"/>
        <end position="198"/>
    </location>
</feature>
<keyword evidence="3" id="KW-1003">Cell membrane</keyword>
<feature type="domain" description="ABC transmembrane type-1" evidence="8">
    <location>
        <begin position="65"/>
        <end position="254"/>
    </location>
</feature>
<dbReference type="Pfam" id="PF00528">
    <property type="entry name" value="BPD_transp_1"/>
    <property type="match status" value="1"/>
</dbReference>
<dbReference type="RefSeq" id="WP_216652532.1">
    <property type="nucleotide sequence ID" value="NZ_CP141058.1"/>
</dbReference>
<keyword evidence="4 7" id="KW-0812">Transmembrane</keyword>
<accession>A0ABU5K9Z4</accession>
<evidence type="ECO:0000313" key="9">
    <source>
        <dbReference type="EMBL" id="MDZ5661721.1"/>
    </source>
</evidence>
<evidence type="ECO:0000313" key="10">
    <source>
        <dbReference type="Proteomes" id="UP001291999"/>
    </source>
</evidence>
<evidence type="ECO:0000256" key="1">
    <source>
        <dbReference type="ARBA" id="ARBA00004651"/>
    </source>
</evidence>
<evidence type="ECO:0000256" key="4">
    <source>
        <dbReference type="ARBA" id="ARBA00022692"/>
    </source>
</evidence>
<dbReference type="PANTHER" id="PTHR43744">
    <property type="entry name" value="ABC TRANSPORTER PERMEASE PROTEIN MG189-RELATED-RELATED"/>
    <property type="match status" value="1"/>
</dbReference>
<comment type="similarity">
    <text evidence="7">Belongs to the binding-protein-dependent transport system permease family.</text>
</comment>
<keyword evidence="2 7" id="KW-0813">Transport</keyword>
<keyword evidence="6 7" id="KW-0472">Membrane</keyword>
<dbReference type="InterPro" id="IPR000515">
    <property type="entry name" value="MetI-like"/>
</dbReference>
<dbReference type="CDD" id="cd06261">
    <property type="entry name" value="TM_PBP2"/>
    <property type="match status" value="1"/>
</dbReference>
<evidence type="ECO:0000256" key="2">
    <source>
        <dbReference type="ARBA" id="ARBA00022448"/>
    </source>
</evidence>
<protein>
    <submittedName>
        <fullName evidence="9">Carbohydrate ABC transporter permease</fullName>
    </submittedName>
</protein>
<name>A0ABU5K9Z4_9ACTN</name>
<evidence type="ECO:0000256" key="5">
    <source>
        <dbReference type="ARBA" id="ARBA00022989"/>
    </source>
</evidence>
<keyword evidence="10" id="KW-1185">Reference proteome</keyword>
<dbReference type="PANTHER" id="PTHR43744:SF12">
    <property type="entry name" value="ABC TRANSPORTER PERMEASE PROTEIN MG189-RELATED"/>
    <property type="match status" value="1"/>
</dbReference>
<proteinExistence type="inferred from homology"/>
<evidence type="ECO:0000256" key="3">
    <source>
        <dbReference type="ARBA" id="ARBA00022475"/>
    </source>
</evidence>
<dbReference type="Proteomes" id="UP001291999">
    <property type="component" value="Unassembled WGS sequence"/>
</dbReference>
<feature type="transmembrane region" description="Helical" evidence="7">
    <location>
        <begin position="100"/>
        <end position="121"/>
    </location>
</feature>
<evidence type="ECO:0000256" key="6">
    <source>
        <dbReference type="ARBA" id="ARBA00023136"/>
    </source>
</evidence>
<feature type="transmembrane region" description="Helical" evidence="7">
    <location>
        <begin position="133"/>
        <end position="154"/>
    </location>
</feature>